<dbReference type="PANTHER" id="PTHR45954">
    <property type="entry name" value="LD33695P"/>
    <property type="match status" value="1"/>
</dbReference>
<feature type="region of interest" description="Disordered" evidence="4">
    <location>
        <begin position="71"/>
        <end position="146"/>
    </location>
</feature>
<dbReference type="GO" id="GO:0001965">
    <property type="term" value="F:G-protein alpha-subunit binding"/>
    <property type="evidence" value="ECO:0007669"/>
    <property type="project" value="TreeGrafter"/>
</dbReference>
<dbReference type="PANTHER" id="PTHR45954:SF1">
    <property type="entry name" value="LD33695P"/>
    <property type="match status" value="1"/>
</dbReference>
<comment type="subcellular location">
    <subcellularLocation>
        <location evidence="1">Cytoplasm</location>
    </subcellularLocation>
</comment>
<evidence type="ECO:0000256" key="3">
    <source>
        <dbReference type="ARBA" id="ARBA00022737"/>
    </source>
</evidence>
<dbReference type="AlphaFoldDB" id="A0A814X7Q3"/>
<feature type="compositionally biased region" description="Low complexity" evidence="4">
    <location>
        <begin position="74"/>
        <end position="100"/>
    </location>
</feature>
<dbReference type="Proteomes" id="UP000681722">
    <property type="component" value="Unassembled WGS sequence"/>
</dbReference>
<evidence type="ECO:0000256" key="2">
    <source>
        <dbReference type="ARBA" id="ARBA00022490"/>
    </source>
</evidence>
<comment type="caution">
    <text evidence="6">The sequence shown here is derived from an EMBL/GenBank/DDBJ whole genome shotgun (WGS) entry which is preliminary data.</text>
</comment>
<dbReference type="InterPro" id="IPR011990">
    <property type="entry name" value="TPR-like_helical_dom_sf"/>
</dbReference>
<organism evidence="6 9">
    <name type="scientific">Didymodactylos carnosus</name>
    <dbReference type="NCBI Taxonomy" id="1234261"/>
    <lineage>
        <taxon>Eukaryota</taxon>
        <taxon>Metazoa</taxon>
        <taxon>Spiralia</taxon>
        <taxon>Gnathifera</taxon>
        <taxon>Rotifera</taxon>
        <taxon>Eurotatoria</taxon>
        <taxon>Bdelloidea</taxon>
        <taxon>Philodinida</taxon>
        <taxon>Philodinidae</taxon>
        <taxon>Didymodactylos</taxon>
    </lineage>
</organism>
<dbReference type="EMBL" id="CAJNOQ010008982">
    <property type="protein sequence ID" value="CAF1212135.1"/>
    <property type="molecule type" value="Genomic_DNA"/>
</dbReference>
<evidence type="ECO:0000313" key="5">
    <source>
        <dbReference type="EMBL" id="CAF1179161.1"/>
    </source>
</evidence>
<sequence length="294" mass="33940">MSLFHRRFGRKNLSSKKRLKSTDTSNAQSIIINQYNDQSSSYESIFSASVSSFDYQQPPVIDTRCLTLHNPKNRLSTSSTSSSSLLSRTFSQQQQQQFRSTPNDNDCISVSSETINNGKHSKRPKLNKNFIHEKENKSPFQTDKSLSNDMDKTSILSVEDLYKEALSNYKLELELSKTNGNKEQECQLTSFIGNTLAMLGQYDSAIEWFQTYLNLTKEILNKDEEAKALYYLGLMYHFKGKELLNVYGQLNNDIDILLRQSIKYYGYRNRNEKEVHIDYDNGTMPEKKQVDETS</sequence>
<feature type="compositionally biased region" description="Polar residues" evidence="4">
    <location>
        <begin position="101"/>
        <end position="118"/>
    </location>
</feature>
<dbReference type="InterPro" id="IPR052386">
    <property type="entry name" value="GPSM"/>
</dbReference>
<dbReference type="GO" id="GO:0005938">
    <property type="term" value="C:cell cortex"/>
    <property type="evidence" value="ECO:0007669"/>
    <property type="project" value="TreeGrafter"/>
</dbReference>
<dbReference type="GO" id="GO:0000132">
    <property type="term" value="P:establishment of mitotic spindle orientation"/>
    <property type="evidence" value="ECO:0007669"/>
    <property type="project" value="TreeGrafter"/>
</dbReference>
<gene>
    <name evidence="6" type="ORF">GPM918_LOCUS24265</name>
    <name evidence="5" type="ORF">OVA965_LOCUS22973</name>
    <name evidence="7" type="ORF">SRO942_LOCUS24264</name>
    <name evidence="8" type="ORF">TMI583_LOCUS23691</name>
</gene>
<evidence type="ECO:0000256" key="1">
    <source>
        <dbReference type="ARBA" id="ARBA00004496"/>
    </source>
</evidence>
<dbReference type="OrthoDB" id="286233at2759"/>
<protein>
    <submittedName>
        <fullName evidence="6">Uncharacterized protein</fullName>
    </submittedName>
</protein>
<dbReference type="SUPFAM" id="SSF48452">
    <property type="entry name" value="TPR-like"/>
    <property type="match status" value="1"/>
</dbReference>
<name>A0A814X7Q3_9BILA</name>
<evidence type="ECO:0000313" key="6">
    <source>
        <dbReference type="EMBL" id="CAF1212135.1"/>
    </source>
</evidence>
<evidence type="ECO:0000313" key="8">
    <source>
        <dbReference type="EMBL" id="CAF3990486.1"/>
    </source>
</evidence>
<dbReference type="EMBL" id="CAJOBC010008983">
    <property type="protein sequence ID" value="CAF3976102.1"/>
    <property type="molecule type" value="Genomic_DNA"/>
</dbReference>
<evidence type="ECO:0000313" key="7">
    <source>
        <dbReference type="EMBL" id="CAF3976102.1"/>
    </source>
</evidence>
<dbReference type="GO" id="GO:0005092">
    <property type="term" value="F:GDP-dissociation inhibitor activity"/>
    <property type="evidence" value="ECO:0007669"/>
    <property type="project" value="TreeGrafter"/>
</dbReference>
<dbReference type="Proteomes" id="UP000682733">
    <property type="component" value="Unassembled WGS sequence"/>
</dbReference>
<evidence type="ECO:0000313" key="9">
    <source>
        <dbReference type="Proteomes" id="UP000663829"/>
    </source>
</evidence>
<accession>A0A814X7Q3</accession>
<reference evidence="6" key="1">
    <citation type="submission" date="2021-02" db="EMBL/GenBank/DDBJ databases">
        <authorList>
            <person name="Nowell W R."/>
        </authorList>
    </citation>
    <scope>NUCLEOTIDE SEQUENCE</scope>
</reference>
<dbReference type="Proteomes" id="UP000663829">
    <property type="component" value="Unassembled WGS sequence"/>
</dbReference>
<keyword evidence="2" id="KW-0963">Cytoplasm</keyword>
<dbReference type="EMBL" id="CAJOBA010034698">
    <property type="protein sequence ID" value="CAF3990486.1"/>
    <property type="molecule type" value="Genomic_DNA"/>
</dbReference>
<dbReference type="Proteomes" id="UP000677228">
    <property type="component" value="Unassembled WGS sequence"/>
</dbReference>
<proteinExistence type="predicted"/>
<keyword evidence="9" id="KW-1185">Reference proteome</keyword>
<dbReference type="EMBL" id="CAJNOK010013170">
    <property type="protein sequence ID" value="CAF1179161.1"/>
    <property type="molecule type" value="Genomic_DNA"/>
</dbReference>
<keyword evidence="3" id="KW-0677">Repeat</keyword>
<evidence type="ECO:0000256" key="4">
    <source>
        <dbReference type="SAM" id="MobiDB-lite"/>
    </source>
</evidence>
<dbReference type="Gene3D" id="1.25.40.10">
    <property type="entry name" value="Tetratricopeptide repeat domain"/>
    <property type="match status" value="1"/>
</dbReference>